<organism evidence="1 2">
    <name type="scientific">Ixodes persulcatus</name>
    <name type="common">Taiga tick</name>
    <dbReference type="NCBI Taxonomy" id="34615"/>
    <lineage>
        <taxon>Eukaryota</taxon>
        <taxon>Metazoa</taxon>
        <taxon>Ecdysozoa</taxon>
        <taxon>Arthropoda</taxon>
        <taxon>Chelicerata</taxon>
        <taxon>Arachnida</taxon>
        <taxon>Acari</taxon>
        <taxon>Parasitiformes</taxon>
        <taxon>Ixodida</taxon>
        <taxon>Ixodoidea</taxon>
        <taxon>Ixodidae</taxon>
        <taxon>Ixodinae</taxon>
        <taxon>Ixodes</taxon>
    </lineage>
</organism>
<evidence type="ECO:0000313" key="1">
    <source>
        <dbReference type="EMBL" id="KAG0419265.1"/>
    </source>
</evidence>
<name>A0AC60PH66_IXOPE</name>
<reference evidence="1 2" key="1">
    <citation type="journal article" date="2020" name="Cell">
        <title>Large-Scale Comparative Analyses of Tick Genomes Elucidate Their Genetic Diversity and Vector Capacities.</title>
        <authorList>
            <consortium name="Tick Genome and Microbiome Consortium (TIGMIC)"/>
            <person name="Jia N."/>
            <person name="Wang J."/>
            <person name="Shi W."/>
            <person name="Du L."/>
            <person name="Sun Y."/>
            <person name="Zhan W."/>
            <person name="Jiang J.F."/>
            <person name="Wang Q."/>
            <person name="Zhang B."/>
            <person name="Ji P."/>
            <person name="Bell-Sakyi L."/>
            <person name="Cui X.M."/>
            <person name="Yuan T.T."/>
            <person name="Jiang B.G."/>
            <person name="Yang W.F."/>
            <person name="Lam T.T."/>
            <person name="Chang Q.C."/>
            <person name="Ding S.J."/>
            <person name="Wang X.J."/>
            <person name="Zhu J.G."/>
            <person name="Ruan X.D."/>
            <person name="Zhao L."/>
            <person name="Wei J.T."/>
            <person name="Ye R.Z."/>
            <person name="Que T.C."/>
            <person name="Du C.H."/>
            <person name="Zhou Y.H."/>
            <person name="Cheng J.X."/>
            <person name="Dai P.F."/>
            <person name="Guo W.B."/>
            <person name="Han X.H."/>
            <person name="Huang E.J."/>
            <person name="Li L.F."/>
            <person name="Wei W."/>
            <person name="Gao Y.C."/>
            <person name="Liu J.Z."/>
            <person name="Shao H.Z."/>
            <person name="Wang X."/>
            <person name="Wang C.C."/>
            <person name="Yang T.C."/>
            <person name="Huo Q.B."/>
            <person name="Li W."/>
            <person name="Chen H.Y."/>
            <person name="Chen S.E."/>
            <person name="Zhou L.G."/>
            <person name="Ni X.B."/>
            <person name="Tian J.H."/>
            <person name="Sheng Y."/>
            <person name="Liu T."/>
            <person name="Pan Y.S."/>
            <person name="Xia L.Y."/>
            <person name="Li J."/>
            <person name="Zhao F."/>
            <person name="Cao W.C."/>
        </authorList>
    </citation>
    <scope>NUCLEOTIDE SEQUENCE [LARGE SCALE GENOMIC DNA]</scope>
    <source>
        <strain evidence="1">Iper-2018</strain>
    </source>
</reference>
<dbReference type="Proteomes" id="UP000805193">
    <property type="component" value="Unassembled WGS sequence"/>
</dbReference>
<comment type="caution">
    <text evidence="1">The sequence shown here is derived from an EMBL/GenBank/DDBJ whole genome shotgun (WGS) entry which is preliminary data.</text>
</comment>
<dbReference type="EMBL" id="JABSTQ010010643">
    <property type="protein sequence ID" value="KAG0419265.1"/>
    <property type="molecule type" value="Genomic_DNA"/>
</dbReference>
<gene>
    <name evidence="1" type="ORF">HPB47_004241</name>
</gene>
<keyword evidence="2" id="KW-1185">Reference proteome</keyword>
<proteinExistence type="predicted"/>
<accession>A0AC60PH66</accession>
<evidence type="ECO:0000313" key="2">
    <source>
        <dbReference type="Proteomes" id="UP000805193"/>
    </source>
</evidence>
<protein>
    <submittedName>
        <fullName evidence="1">Uncharacterized protein</fullName>
    </submittedName>
</protein>
<sequence>MQDDANEDCSSRQLQLGHPYVHWHPVRNVTEFYYLCDLDVGVKTYCANGTRSNGARDVVCEVLARGLYPSTPVYTDAMFTKEARPRMPRGSINWTRKSRQGTRLP</sequence>